<dbReference type="PANTHER" id="PTHR23354:SF131">
    <property type="entry name" value="MTOR-ASSOCIATED PROTEIN MEAK7"/>
    <property type="match status" value="1"/>
</dbReference>
<evidence type="ECO:0000256" key="3">
    <source>
        <dbReference type="ARBA" id="ARBA00004496"/>
    </source>
</evidence>
<evidence type="ECO:0000256" key="8">
    <source>
        <dbReference type="ARBA" id="ARBA00041780"/>
    </source>
</evidence>
<dbReference type="GO" id="GO:0016020">
    <property type="term" value="C:membrane"/>
    <property type="evidence" value="ECO:0007669"/>
    <property type="project" value="UniProtKB-SubCell"/>
</dbReference>
<dbReference type="GO" id="GO:0006979">
    <property type="term" value="P:response to oxidative stress"/>
    <property type="evidence" value="ECO:0007669"/>
    <property type="project" value="TreeGrafter"/>
</dbReference>
<organism evidence="12 13">
    <name type="scientific">Littorina saxatilis</name>
    <dbReference type="NCBI Taxonomy" id="31220"/>
    <lineage>
        <taxon>Eukaryota</taxon>
        <taxon>Metazoa</taxon>
        <taxon>Spiralia</taxon>
        <taxon>Lophotrochozoa</taxon>
        <taxon>Mollusca</taxon>
        <taxon>Gastropoda</taxon>
        <taxon>Caenogastropoda</taxon>
        <taxon>Littorinimorpha</taxon>
        <taxon>Littorinoidea</taxon>
        <taxon>Littorinidae</taxon>
        <taxon>Littorina</taxon>
    </lineage>
</organism>
<evidence type="ECO:0000256" key="5">
    <source>
        <dbReference type="ARBA" id="ARBA00023136"/>
    </source>
</evidence>
<dbReference type="InterPro" id="IPR006571">
    <property type="entry name" value="TLDc_dom"/>
</dbReference>
<keyword evidence="6" id="KW-0458">Lysosome</keyword>
<keyword evidence="4" id="KW-0963">Cytoplasm</keyword>
<evidence type="ECO:0000256" key="2">
    <source>
        <dbReference type="ARBA" id="ARBA00004371"/>
    </source>
</evidence>
<dbReference type="PANTHER" id="PTHR23354">
    <property type="entry name" value="NUCLEOLAR PROTEIN 7/ESTROGEN RECEPTOR COACTIVATOR-RELATED"/>
    <property type="match status" value="1"/>
</dbReference>
<dbReference type="AlphaFoldDB" id="A0AAN9C0F7"/>
<protein>
    <recommendedName>
        <fullName evidence="7">MTOR-associated protein MEAK7</fullName>
    </recommendedName>
    <alternativeName>
        <fullName evidence="9">TBC/LysM-associated domain-containing protein 1</fullName>
    </alternativeName>
    <alternativeName>
        <fullName evidence="8">TLD domain-containing protein 1</fullName>
    </alternativeName>
</protein>
<feature type="region of interest" description="Disordered" evidence="10">
    <location>
        <begin position="418"/>
        <end position="437"/>
    </location>
</feature>
<dbReference type="SMART" id="SM00584">
    <property type="entry name" value="TLDc"/>
    <property type="match status" value="1"/>
</dbReference>
<dbReference type="PROSITE" id="PS51886">
    <property type="entry name" value="TLDC"/>
    <property type="match status" value="1"/>
</dbReference>
<gene>
    <name evidence="12" type="ORF">V1264_000517</name>
</gene>
<evidence type="ECO:0000256" key="9">
    <source>
        <dbReference type="ARBA" id="ARBA00042134"/>
    </source>
</evidence>
<dbReference type="Proteomes" id="UP001374579">
    <property type="component" value="Unassembled WGS sequence"/>
</dbReference>
<keyword evidence="5" id="KW-0472">Membrane</keyword>
<feature type="compositionally biased region" description="Polar residues" evidence="10">
    <location>
        <begin position="469"/>
        <end position="478"/>
    </location>
</feature>
<accession>A0AAN9C0F7</accession>
<keyword evidence="13" id="KW-1185">Reference proteome</keyword>
<reference evidence="12 13" key="1">
    <citation type="submission" date="2024-02" db="EMBL/GenBank/DDBJ databases">
        <title>Chromosome-scale genome assembly of the rough periwinkle Littorina saxatilis.</title>
        <authorList>
            <person name="De Jode A."/>
            <person name="Faria R."/>
            <person name="Formenti G."/>
            <person name="Sims Y."/>
            <person name="Smith T.P."/>
            <person name="Tracey A."/>
            <person name="Wood J.M.D."/>
            <person name="Zagrodzka Z.B."/>
            <person name="Johannesson K."/>
            <person name="Butlin R.K."/>
            <person name="Leder E.H."/>
        </authorList>
    </citation>
    <scope>NUCLEOTIDE SEQUENCE [LARGE SCALE GENOMIC DNA]</scope>
    <source>
        <strain evidence="12">Snail1</strain>
        <tissue evidence="12">Muscle</tissue>
    </source>
</reference>
<feature type="region of interest" description="Disordered" evidence="10">
    <location>
        <begin position="1"/>
        <end position="20"/>
    </location>
</feature>
<feature type="domain" description="TLDc" evidence="11">
    <location>
        <begin position="246"/>
        <end position="414"/>
    </location>
</feature>
<evidence type="ECO:0000256" key="10">
    <source>
        <dbReference type="SAM" id="MobiDB-lite"/>
    </source>
</evidence>
<evidence type="ECO:0000256" key="7">
    <source>
        <dbReference type="ARBA" id="ARBA00039594"/>
    </source>
</evidence>
<evidence type="ECO:0000313" key="13">
    <source>
        <dbReference type="Proteomes" id="UP001374579"/>
    </source>
</evidence>
<dbReference type="Pfam" id="PF07534">
    <property type="entry name" value="TLD"/>
    <property type="match status" value="1"/>
</dbReference>
<evidence type="ECO:0000259" key="11">
    <source>
        <dbReference type="PROSITE" id="PS51886"/>
    </source>
</evidence>
<evidence type="ECO:0000256" key="4">
    <source>
        <dbReference type="ARBA" id="ARBA00022490"/>
    </source>
</evidence>
<evidence type="ECO:0000256" key="1">
    <source>
        <dbReference type="ARBA" id="ARBA00004370"/>
    </source>
</evidence>
<evidence type="ECO:0000313" key="12">
    <source>
        <dbReference type="EMBL" id="KAK7114459.1"/>
    </source>
</evidence>
<comment type="caution">
    <text evidence="12">The sequence shown here is derived from an EMBL/GenBank/DDBJ whole genome shotgun (WGS) entry which is preliminary data.</text>
</comment>
<comment type="subcellular location">
    <subcellularLocation>
        <location evidence="3">Cytoplasm</location>
    </subcellularLocation>
    <subcellularLocation>
        <location evidence="2">Lysosome</location>
    </subcellularLocation>
    <subcellularLocation>
        <location evidence="1">Membrane</location>
    </subcellularLocation>
</comment>
<proteinExistence type="predicted"/>
<sequence>MGGSESKESDNRTSVHFTEEEKPRVSTLFHRISHGKKTFNRDQFRHFTHGVLDPEICERLYELLHGAKHLHNYGKRSHEGEVDHHHFAQHLAAILKGGVHEQAVLLTSLVSPDHDDVLPEHLVKFVSSLVQSFEKIVAAHCRQYQSWIFAPAKDAYRRLALYMLEDLFTSGSGKDRGYSLPLVPKDIMYSTPDLENWIVKSTLFQQIFHEVFHACFRLYDQDPADVVFLHPRIPQVCDTNWSKVKTILDLPSVLFLNANLRSELQGEWRLLFSNALHGDSFSQLAKILEGRGPTLLVLQDREGSIFGGFASHPWNINPKFYGDERCWLFRLNPNFGVYLATGYNANFMYLNMNMQTLPNGLGMGGQLNYFGLWVEHTFNHGHSKAEPRCTTFGSPQLSKSAEFQVDILEVWLVGPQKKKDDDYDTEEEERVAQKSVLDKDPAAKAMLEMIGKGPVSEGLREGDEMADTPESNKVISLF</sequence>
<dbReference type="GO" id="GO:0005764">
    <property type="term" value="C:lysosome"/>
    <property type="evidence" value="ECO:0007669"/>
    <property type="project" value="UniProtKB-SubCell"/>
</dbReference>
<dbReference type="GO" id="GO:0005634">
    <property type="term" value="C:nucleus"/>
    <property type="evidence" value="ECO:0007669"/>
    <property type="project" value="TreeGrafter"/>
</dbReference>
<dbReference type="EMBL" id="JBAMIC010000001">
    <property type="protein sequence ID" value="KAK7114459.1"/>
    <property type="molecule type" value="Genomic_DNA"/>
</dbReference>
<name>A0AAN9C0F7_9CAEN</name>
<feature type="region of interest" description="Disordered" evidence="10">
    <location>
        <begin position="453"/>
        <end position="478"/>
    </location>
</feature>
<evidence type="ECO:0000256" key="6">
    <source>
        <dbReference type="ARBA" id="ARBA00023228"/>
    </source>
</evidence>